<gene>
    <name evidence="9" type="ORF">H2200_010083</name>
</gene>
<dbReference type="GO" id="GO:0005199">
    <property type="term" value="F:structural constituent of cell wall"/>
    <property type="evidence" value="ECO:0007669"/>
    <property type="project" value="TreeGrafter"/>
</dbReference>
<comment type="caution">
    <text evidence="9">The sequence shown here is derived from an EMBL/GenBank/DDBJ whole genome shotgun (WGS) entry which is preliminary data.</text>
</comment>
<feature type="domain" description="Cell wall mannoprotein PIR1-like C-terminal" evidence="8">
    <location>
        <begin position="91"/>
        <end position="164"/>
    </location>
</feature>
<feature type="region of interest" description="Disordered" evidence="6">
    <location>
        <begin position="218"/>
        <end position="256"/>
    </location>
</feature>
<comment type="similarity">
    <text evidence="5">Belongs to the PIR protein family.</text>
</comment>
<keyword evidence="3" id="KW-0964">Secreted</keyword>
<feature type="region of interest" description="Disordered" evidence="6">
    <location>
        <begin position="176"/>
        <end position="198"/>
    </location>
</feature>
<protein>
    <recommendedName>
        <fullName evidence="8">Cell wall mannoprotein PIR1-like C-terminal domain-containing protein</fullName>
    </recommendedName>
</protein>
<dbReference type="GO" id="GO:0031505">
    <property type="term" value="P:fungal-type cell wall organization"/>
    <property type="evidence" value="ECO:0007669"/>
    <property type="project" value="TreeGrafter"/>
</dbReference>
<dbReference type="GO" id="GO:0009277">
    <property type="term" value="C:fungal-type cell wall"/>
    <property type="evidence" value="ECO:0007669"/>
    <property type="project" value="TreeGrafter"/>
</dbReference>
<organism evidence="9 10">
    <name type="scientific">Cladophialophora chaetospira</name>
    <dbReference type="NCBI Taxonomy" id="386627"/>
    <lineage>
        <taxon>Eukaryota</taxon>
        <taxon>Fungi</taxon>
        <taxon>Dikarya</taxon>
        <taxon>Ascomycota</taxon>
        <taxon>Pezizomycotina</taxon>
        <taxon>Eurotiomycetes</taxon>
        <taxon>Chaetothyriomycetidae</taxon>
        <taxon>Chaetothyriales</taxon>
        <taxon>Herpotrichiellaceae</taxon>
        <taxon>Cladophialophora</taxon>
    </lineage>
</organism>
<evidence type="ECO:0000256" key="5">
    <source>
        <dbReference type="ARBA" id="ARBA00038219"/>
    </source>
</evidence>
<evidence type="ECO:0000259" key="8">
    <source>
        <dbReference type="Pfam" id="PF22799"/>
    </source>
</evidence>
<keyword evidence="2" id="KW-0134">Cell wall</keyword>
<comment type="subcellular location">
    <subcellularLocation>
        <location evidence="1">Secreted</location>
        <location evidence="1">Cell wall</location>
    </subcellularLocation>
</comment>
<dbReference type="InterPro" id="IPR051153">
    <property type="entry name" value="Yeast_CWMannoprotein_PIR"/>
</dbReference>
<dbReference type="EMBL" id="JAPDRK010000016">
    <property type="protein sequence ID" value="KAJ9605426.1"/>
    <property type="molecule type" value="Genomic_DNA"/>
</dbReference>
<dbReference type="PANTHER" id="PTHR47254:SF1">
    <property type="entry name" value="CELL WALL MANNOPROTEIN CIS3-RELATED"/>
    <property type="match status" value="1"/>
</dbReference>
<evidence type="ECO:0000256" key="7">
    <source>
        <dbReference type="SAM" id="SignalP"/>
    </source>
</evidence>
<keyword evidence="10" id="KW-1185">Reference proteome</keyword>
<dbReference type="InterPro" id="IPR054508">
    <property type="entry name" value="PIR1-like_C"/>
</dbReference>
<dbReference type="Pfam" id="PF22799">
    <property type="entry name" value="PIR1-like_C"/>
    <property type="match status" value="1"/>
</dbReference>
<name>A0AA38X251_9EURO</name>
<proteinExistence type="inferred from homology"/>
<accession>A0AA38X251</accession>
<dbReference type="PANTHER" id="PTHR47254">
    <property type="entry name" value="CELL WALL MANNOPROTEIN CIS3-RELATED"/>
    <property type="match status" value="1"/>
</dbReference>
<evidence type="ECO:0000313" key="10">
    <source>
        <dbReference type="Proteomes" id="UP001172673"/>
    </source>
</evidence>
<sequence>MRFSLAILSLATSVWAQAVTQLIVPSSTPPAGCLNSLPGSFSITIVNVTTNYNGSVSSPAPSRRWDHVRRDMKGLAPRQESGVLMLTLTGGVLKDQANRTGYIASNYQFQFDGPPQAGAIYTAGFGICANGTLSLGGSAIFWQCLSGSFYNLYDRGWAEHCVPVYIESLMSVGSAYSTTPPGPESTGPDQNTIANGGGTQLSSTATFGATFGATSGGSTATASSESNTASTTSGSESATGGSSSATASATGSSSSNGAMKLMSVPQQAFAWAAGIIGAVALA</sequence>
<feature type="chain" id="PRO_5041273297" description="Cell wall mannoprotein PIR1-like C-terminal domain-containing protein" evidence="7">
    <location>
        <begin position="17"/>
        <end position="282"/>
    </location>
</feature>
<dbReference type="AlphaFoldDB" id="A0AA38X251"/>
<feature type="signal peptide" evidence="7">
    <location>
        <begin position="1"/>
        <end position="16"/>
    </location>
</feature>
<evidence type="ECO:0000256" key="3">
    <source>
        <dbReference type="ARBA" id="ARBA00022525"/>
    </source>
</evidence>
<keyword evidence="4 7" id="KW-0732">Signal</keyword>
<evidence type="ECO:0000256" key="6">
    <source>
        <dbReference type="SAM" id="MobiDB-lite"/>
    </source>
</evidence>
<evidence type="ECO:0000256" key="2">
    <source>
        <dbReference type="ARBA" id="ARBA00022512"/>
    </source>
</evidence>
<dbReference type="Proteomes" id="UP001172673">
    <property type="component" value="Unassembled WGS sequence"/>
</dbReference>
<reference evidence="9" key="1">
    <citation type="submission" date="2022-10" db="EMBL/GenBank/DDBJ databases">
        <title>Culturing micro-colonial fungi from biological soil crusts in the Mojave desert and describing Neophaeococcomyces mojavensis, and introducing the new genera and species Taxawa tesnikishii.</title>
        <authorList>
            <person name="Kurbessoian T."/>
            <person name="Stajich J.E."/>
        </authorList>
    </citation>
    <scope>NUCLEOTIDE SEQUENCE</scope>
    <source>
        <strain evidence="9">TK_41</strain>
    </source>
</reference>
<evidence type="ECO:0000313" key="9">
    <source>
        <dbReference type="EMBL" id="KAJ9605426.1"/>
    </source>
</evidence>
<evidence type="ECO:0000256" key="1">
    <source>
        <dbReference type="ARBA" id="ARBA00004191"/>
    </source>
</evidence>
<evidence type="ECO:0000256" key="4">
    <source>
        <dbReference type="ARBA" id="ARBA00022729"/>
    </source>
</evidence>